<dbReference type="EMBL" id="JACQXR010000039">
    <property type="protein sequence ID" value="MBI4726241.1"/>
    <property type="molecule type" value="Genomic_DNA"/>
</dbReference>
<name>A0A933I8L9_UNCT6</name>
<evidence type="ECO:0000313" key="2">
    <source>
        <dbReference type="EMBL" id="MBI4726241.1"/>
    </source>
</evidence>
<evidence type="ECO:0008006" key="4">
    <source>
        <dbReference type="Google" id="ProtNLM"/>
    </source>
</evidence>
<protein>
    <recommendedName>
        <fullName evidence="4">Capsule assembly Wzi family protein</fullName>
    </recommendedName>
</protein>
<evidence type="ECO:0000313" key="3">
    <source>
        <dbReference type="Proteomes" id="UP000736328"/>
    </source>
</evidence>
<keyword evidence="1" id="KW-0732">Signal</keyword>
<organism evidence="2 3">
    <name type="scientific">candidate division TA06 bacterium</name>
    <dbReference type="NCBI Taxonomy" id="2250710"/>
    <lineage>
        <taxon>Bacteria</taxon>
        <taxon>Bacteria division TA06</taxon>
    </lineage>
</organism>
<reference evidence="2" key="1">
    <citation type="submission" date="2020-07" db="EMBL/GenBank/DDBJ databases">
        <title>Huge and variable diversity of episymbiotic CPR bacteria and DPANN archaea in groundwater ecosystems.</title>
        <authorList>
            <person name="He C.Y."/>
            <person name="Keren R."/>
            <person name="Whittaker M."/>
            <person name="Farag I.F."/>
            <person name="Doudna J."/>
            <person name="Cate J.H.D."/>
            <person name="Banfield J.F."/>
        </authorList>
    </citation>
    <scope>NUCLEOTIDE SEQUENCE</scope>
    <source>
        <strain evidence="2">NC_groundwater_1520_Pr4_B-0.1um_53_5</strain>
    </source>
</reference>
<dbReference type="AlphaFoldDB" id="A0A933I8L9"/>
<feature type="signal peptide" evidence="1">
    <location>
        <begin position="1"/>
        <end position="25"/>
    </location>
</feature>
<dbReference type="Gene3D" id="2.40.160.130">
    <property type="entry name" value="Capsule assembly protein Wzi"/>
    <property type="match status" value="1"/>
</dbReference>
<sequence length="495" mass="55616">MNNPIKVYLLLLSASVAMNGDPCQAADFTITDRGLERLSEELELRGLAPAASLGGPLLFSRFRQCPDSVKSLGQFKELSRGVPYNHDQNLGLFSTIESSLEQSRTGHSTIGHFRGGLLMGSGPWSMAGTYDGVSGDDAQDNYYGYRWRGVRARTDQVYLRWSGDRAFCQLGKDYLRYGLGMGLAGNSPVENIQAGIRVGRHIKLHGFTGKLDGWLRDSVFVNRFLAGHRVQLDIGFLQLGLSEFAIYGGPGRTYEPYYLLPLYIFLGEQDNRQIDDNIIWDLDCKVLLPPFAFKAELMVDDFQIERKSRGDEEPTEAGFGIQADWAILSSPLYLSATASYRMVTNWTFNQNKDWNRFIFEGQPIGPREGNDFDLASFKLNALGNRWDAWAEIYYRRRGQGRIDDPWTSPWTTDSTWSQTFPSGLVEKITGFQAGINYLLPGSWFFGSRRQAGVFGQWSYRQAVNQSNLPGIDGKDWVIKLGLGISLSRSLETLAQ</sequence>
<accession>A0A933I8L9</accession>
<dbReference type="Proteomes" id="UP000736328">
    <property type="component" value="Unassembled WGS sequence"/>
</dbReference>
<proteinExistence type="predicted"/>
<feature type="chain" id="PRO_5037577883" description="Capsule assembly Wzi family protein" evidence="1">
    <location>
        <begin position="26"/>
        <end position="495"/>
    </location>
</feature>
<dbReference type="InterPro" id="IPR038636">
    <property type="entry name" value="Wzi_sf"/>
</dbReference>
<gene>
    <name evidence="2" type="ORF">HY768_03280</name>
</gene>
<evidence type="ECO:0000256" key="1">
    <source>
        <dbReference type="SAM" id="SignalP"/>
    </source>
</evidence>
<comment type="caution">
    <text evidence="2">The sequence shown here is derived from an EMBL/GenBank/DDBJ whole genome shotgun (WGS) entry which is preliminary data.</text>
</comment>